<feature type="domain" description="Flagellar basal-body/hook protein C-terminal" evidence="9">
    <location>
        <begin position="501"/>
        <end position="539"/>
    </location>
</feature>
<name>A0ABR6CP59_9BACI</name>
<evidence type="ECO:0000256" key="3">
    <source>
        <dbReference type="ARBA" id="ARBA00009677"/>
    </source>
</evidence>
<evidence type="ECO:0000313" key="11">
    <source>
        <dbReference type="EMBL" id="MBA9026724.1"/>
    </source>
</evidence>
<dbReference type="Pfam" id="PF06429">
    <property type="entry name" value="Flg_bbr_C"/>
    <property type="match status" value="1"/>
</dbReference>
<dbReference type="EMBL" id="JACJHX010000005">
    <property type="protein sequence ID" value="MBA9026724.1"/>
    <property type="molecule type" value="Genomic_DNA"/>
</dbReference>
<keyword evidence="11" id="KW-0966">Cell projection</keyword>
<evidence type="ECO:0000256" key="5">
    <source>
        <dbReference type="ARBA" id="ARBA00022525"/>
    </source>
</evidence>
<evidence type="ECO:0000256" key="2">
    <source>
        <dbReference type="ARBA" id="ARBA00004613"/>
    </source>
</evidence>
<dbReference type="InterPro" id="IPR053927">
    <property type="entry name" value="FlgK_helical"/>
</dbReference>
<keyword evidence="6 7" id="KW-0975">Bacterial flagellum</keyword>
<keyword evidence="5 7" id="KW-0964">Secreted</keyword>
<proteinExistence type="inferred from homology"/>
<comment type="similarity">
    <text evidence="3 7">Belongs to the flagella basal body rod proteins family.</text>
</comment>
<comment type="subcellular location">
    <subcellularLocation>
        <location evidence="1 7">Bacterial flagellum</location>
    </subcellularLocation>
    <subcellularLocation>
        <location evidence="2 7">Secreted</location>
    </subcellularLocation>
</comment>
<dbReference type="PANTHER" id="PTHR30033:SF1">
    <property type="entry name" value="FLAGELLAR HOOK-ASSOCIATED PROTEIN 1"/>
    <property type="match status" value="1"/>
</dbReference>
<dbReference type="Pfam" id="PF00460">
    <property type="entry name" value="Flg_bb_rod"/>
    <property type="match status" value="1"/>
</dbReference>
<keyword evidence="11" id="KW-0282">Flagellum</keyword>
<evidence type="ECO:0000256" key="7">
    <source>
        <dbReference type="RuleBase" id="RU362065"/>
    </source>
</evidence>
<dbReference type="NCBIfam" id="TIGR02492">
    <property type="entry name" value="flgK_ends"/>
    <property type="match status" value="1"/>
</dbReference>
<feature type="domain" description="Flagellar basal body rod protein N-terminal" evidence="8">
    <location>
        <begin position="8"/>
        <end position="38"/>
    </location>
</feature>
<dbReference type="InterPro" id="IPR001444">
    <property type="entry name" value="Flag_bb_rod_N"/>
</dbReference>
<gene>
    <name evidence="7" type="primary">flgK</name>
    <name evidence="11" type="ORF">HNP81_002009</name>
</gene>
<dbReference type="RefSeq" id="WP_182502515.1">
    <property type="nucleotide sequence ID" value="NZ_JACJHX010000005.1"/>
</dbReference>
<accession>A0ABR6CP59</accession>
<dbReference type="SUPFAM" id="SSF64518">
    <property type="entry name" value="Phase 1 flagellin"/>
    <property type="match status" value="1"/>
</dbReference>
<dbReference type="Pfam" id="PF22638">
    <property type="entry name" value="FlgK_D1"/>
    <property type="match status" value="1"/>
</dbReference>
<feature type="domain" description="Flagellar hook-associated protein FlgK helical" evidence="10">
    <location>
        <begin position="104"/>
        <end position="365"/>
    </location>
</feature>
<evidence type="ECO:0000256" key="1">
    <source>
        <dbReference type="ARBA" id="ARBA00004365"/>
    </source>
</evidence>
<comment type="caution">
    <text evidence="11">The sequence shown here is derived from an EMBL/GenBank/DDBJ whole genome shotgun (WGS) entry which is preliminary data.</text>
</comment>
<evidence type="ECO:0000256" key="6">
    <source>
        <dbReference type="ARBA" id="ARBA00023143"/>
    </source>
</evidence>
<dbReference type="Proteomes" id="UP000626697">
    <property type="component" value="Unassembled WGS sequence"/>
</dbReference>
<dbReference type="InterPro" id="IPR010930">
    <property type="entry name" value="Flg_bb/hook_C_dom"/>
</dbReference>
<sequence length="546" mass="59529">MISTFMGLETAKRGLNTSQSALYTMSQNVANANTPGYTRQRVNFAQTTAFPTPGMNSPMVAGQLGTGVQAESVQRVRESFLDVQFRNQANKVGYYGTLSESLVKMEGIMNEPTETGLQATLDKFWKSLQDLSTNTENSGARSVVAASGQMVADTLNYYYNSLTSVQKDIGNQITVKEQEINSILVNISEVNRQISEVEPNGFLPNDLYDKRDSLVDSLSQLVNIKVTNVIPSDYGNAKPIAEGLYNIELITKDGTSYTPPVNLVSVNKSGILGINKVEVSYDQNTTPKMVDGVKFGDRLVKDTSFSGQLAGLIESYGYMKTDGATTTVVGRYPDMLQKLNNMTEAFMNEFNAIHRRGFALNEETDTAADGTIIKKAGNEKDFFEIIPGKHPAEGIKVRDEILDDPTLIAAGGKSGASADNENAQKLADLKKVDFNQYTYLTEDDPLNPGEKKKLPSGLNGSLDSFYSGLIGAMGVDSQGAEKNYTNSTILANSVDYNRQSVSAVSLDEEMTDMIRFQQAYNASSRVINMMDEMLDKIVNGLGTGGR</sequence>
<dbReference type="PANTHER" id="PTHR30033">
    <property type="entry name" value="FLAGELLAR HOOK-ASSOCIATED PROTEIN 1"/>
    <property type="match status" value="1"/>
</dbReference>
<keyword evidence="11" id="KW-0969">Cilium</keyword>
<evidence type="ECO:0000259" key="9">
    <source>
        <dbReference type="Pfam" id="PF06429"/>
    </source>
</evidence>
<protein>
    <recommendedName>
        <fullName evidence="4 7">Flagellar hook-associated protein 1</fullName>
        <shortName evidence="7">HAP1</shortName>
    </recommendedName>
</protein>
<organism evidence="11 12">
    <name type="scientific">Peribacillus huizhouensis</name>
    <dbReference type="NCBI Taxonomy" id="1501239"/>
    <lineage>
        <taxon>Bacteria</taxon>
        <taxon>Bacillati</taxon>
        <taxon>Bacillota</taxon>
        <taxon>Bacilli</taxon>
        <taxon>Bacillales</taxon>
        <taxon>Bacillaceae</taxon>
        <taxon>Peribacillus</taxon>
    </lineage>
</organism>
<dbReference type="InterPro" id="IPR002371">
    <property type="entry name" value="FlgK"/>
</dbReference>
<evidence type="ECO:0000259" key="10">
    <source>
        <dbReference type="Pfam" id="PF22638"/>
    </source>
</evidence>
<evidence type="ECO:0000256" key="4">
    <source>
        <dbReference type="ARBA" id="ARBA00016244"/>
    </source>
</evidence>
<evidence type="ECO:0000313" key="12">
    <source>
        <dbReference type="Proteomes" id="UP000626697"/>
    </source>
</evidence>
<keyword evidence="12" id="KW-1185">Reference proteome</keyword>
<evidence type="ECO:0000259" key="8">
    <source>
        <dbReference type="Pfam" id="PF00460"/>
    </source>
</evidence>
<dbReference type="PRINTS" id="PR01005">
    <property type="entry name" value="FLGHOOKAP1"/>
</dbReference>
<reference evidence="11 12" key="1">
    <citation type="submission" date="2020-08" db="EMBL/GenBank/DDBJ databases">
        <title>Genomic Encyclopedia of Type Strains, Phase IV (KMG-IV): sequencing the most valuable type-strain genomes for metagenomic binning, comparative biology and taxonomic classification.</title>
        <authorList>
            <person name="Goeker M."/>
        </authorList>
    </citation>
    <scope>NUCLEOTIDE SEQUENCE [LARGE SCALE GENOMIC DNA]</scope>
    <source>
        <strain evidence="11 12">DSM 105481</strain>
    </source>
</reference>